<evidence type="ECO:0000259" key="2">
    <source>
        <dbReference type="PROSITE" id="PS01148"/>
    </source>
</evidence>
<dbReference type="KEGG" id="gfe:Gferi_13590"/>
<dbReference type="Pfam" id="PF02635">
    <property type="entry name" value="DsrE"/>
    <property type="match status" value="1"/>
</dbReference>
<dbReference type="InterPro" id="IPR027396">
    <property type="entry name" value="DsrEFH-like"/>
</dbReference>
<evidence type="ECO:0000256" key="1">
    <source>
        <dbReference type="ARBA" id="ARBA00008984"/>
    </source>
</evidence>
<dbReference type="OrthoDB" id="9801500at2"/>
<dbReference type="PROSITE" id="PS01148">
    <property type="entry name" value="UPF0033"/>
    <property type="match status" value="1"/>
</dbReference>
<dbReference type="InterPro" id="IPR036868">
    <property type="entry name" value="TusA-like_sf"/>
</dbReference>
<organism evidence="3 4">
    <name type="scientific">Geosporobacter ferrireducens</name>
    <dbReference type="NCBI Taxonomy" id="1424294"/>
    <lineage>
        <taxon>Bacteria</taxon>
        <taxon>Bacillati</taxon>
        <taxon>Bacillota</taxon>
        <taxon>Clostridia</taxon>
        <taxon>Peptostreptococcales</taxon>
        <taxon>Thermotaleaceae</taxon>
        <taxon>Geosporobacter</taxon>
    </lineage>
</organism>
<accession>A0A1D8GHX6</accession>
<dbReference type="PANTHER" id="PTHR33279:SF6">
    <property type="entry name" value="SULFUR CARRIER PROTEIN YEDF-RELATED"/>
    <property type="match status" value="1"/>
</dbReference>
<gene>
    <name evidence="3" type="ORF">Gferi_13590</name>
</gene>
<sequence length="195" mass="21797">MDRQVDARGWNCPKPVIETKKLLESIKEGSVVTIVDNEVAKENVTKLAKSMAYNVDVKEMGGDYYINIYSQEVVKDVLAQPKKLKEMAILFGSDCMGEGSEELGKVLMKGFMYTLTEYSPYPKALLFINSGVKLTTEGSDVLDYLRQLESEGVEILSCGTCLDYYNLKNKLMVGGVTNMYTIVDKMNNAKNTIKL</sequence>
<keyword evidence="4" id="KW-1185">Reference proteome</keyword>
<dbReference type="RefSeq" id="WP_069977342.1">
    <property type="nucleotide sequence ID" value="NZ_CP017269.1"/>
</dbReference>
<dbReference type="STRING" id="1424294.Gferi_13590"/>
<evidence type="ECO:0000313" key="3">
    <source>
        <dbReference type="EMBL" id="AOT70515.1"/>
    </source>
</evidence>
<dbReference type="InterPro" id="IPR001455">
    <property type="entry name" value="TusA-like"/>
</dbReference>
<protein>
    <submittedName>
        <fullName evidence="3">SirA family protein</fullName>
    </submittedName>
</protein>
<feature type="domain" description="UPF0033" evidence="2">
    <location>
        <begin position="5"/>
        <end position="29"/>
    </location>
</feature>
<dbReference type="EMBL" id="CP017269">
    <property type="protein sequence ID" value="AOT70515.1"/>
    <property type="molecule type" value="Genomic_DNA"/>
</dbReference>
<comment type="similarity">
    <text evidence="1">Belongs to the sulfur carrier protein TusA family.</text>
</comment>
<dbReference type="InterPro" id="IPR003787">
    <property type="entry name" value="Sulphur_relay_DsrE/F-like"/>
</dbReference>
<evidence type="ECO:0000313" key="4">
    <source>
        <dbReference type="Proteomes" id="UP000095743"/>
    </source>
</evidence>
<dbReference type="Gene3D" id="3.30.110.40">
    <property type="entry name" value="TusA-like domain"/>
    <property type="match status" value="1"/>
</dbReference>
<dbReference type="SUPFAM" id="SSF64307">
    <property type="entry name" value="SirA-like"/>
    <property type="match status" value="1"/>
</dbReference>
<dbReference type="CDD" id="cd03421">
    <property type="entry name" value="SirA_like_N"/>
    <property type="match status" value="1"/>
</dbReference>
<dbReference type="InterPro" id="IPR019870">
    <property type="entry name" value="Se_metab_YedF"/>
</dbReference>
<dbReference type="SUPFAM" id="SSF75169">
    <property type="entry name" value="DsrEFH-like"/>
    <property type="match status" value="1"/>
</dbReference>
<dbReference type="NCBIfam" id="TIGR03527">
    <property type="entry name" value="selenium_YedF"/>
    <property type="match status" value="1"/>
</dbReference>
<dbReference type="PANTHER" id="PTHR33279">
    <property type="entry name" value="SULFUR CARRIER PROTEIN YEDF-RELATED"/>
    <property type="match status" value="1"/>
</dbReference>
<name>A0A1D8GHX6_9FIRM</name>
<reference evidence="3 4" key="1">
    <citation type="submission" date="2016-09" db="EMBL/GenBank/DDBJ databases">
        <title>Genomic analysis reveals versatility of anaerobic energy metabolism of Geosporobacter ferrireducens IRF9 of phylum Firmicutes.</title>
        <authorList>
            <person name="Kim S.-J."/>
        </authorList>
    </citation>
    <scope>NUCLEOTIDE SEQUENCE [LARGE SCALE GENOMIC DNA]</scope>
    <source>
        <strain evidence="3 4">IRF9</strain>
    </source>
</reference>
<proteinExistence type="inferred from homology"/>
<dbReference type="Pfam" id="PF01206">
    <property type="entry name" value="TusA"/>
    <property type="match status" value="1"/>
</dbReference>
<dbReference type="Proteomes" id="UP000095743">
    <property type="component" value="Chromosome"/>
</dbReference>
<dbReference type="AlphaFoldDB" id="A0A1D8GHX6"/>